<protein>
    <submittedName>
        <fullName evidence="2">Copper efflux oxidase</fullName>
    </submittedName>
</protein>
<evidence type="ECO:0000256" key="1">
    <source>
        <dbReference type="ARBA" id="ARBA00022729"/>
    </source>
</evidence>
<dbReference type="Proteomes" id="UP000254208">
    <property type="component" value="Unassembled WGS sequence"/>
</dbReference>
<dbReference type="InterPro" id="IPR019546">
    <property type="entry name" value="TAT_signal_bac_arc"/>
</dbReference>
<dbReference type="AlphaFoldDB" id="A0A379FNJ3"/>
<dbReference type="EMBL" id="UGTZ01000001">
    <property type="protein sequence ID" value="SUC30238.1"/>
    <property type="molecule type" value="Genomic_DNA"/>
</dbReference>
<evidence type="ECO:0000313" key="2">
    <source>
        <dbReference type="EMBL" id="SUC30238.1"/>
    </source>
</evidence>
<organism evidence="2 3">
    <name type="scientific">Providencia rettgeri</name>
    <dbReference type="NCBI Taxonomy" id="587"/>
    <lineage>
        <taxon>Bacteria</taxon>
        <taxon>Pseudomonadati</taxon>
        <taxon>Pseudomonadota</taxon>
        <taxon>Gammaproteobacteria</taxon>
        <taxon>Enterobacterales</taxon>
        <taxon>Morganellaceae</taxon>
        <taxon>Providencia</taxon>
    </lineage>
</organism>
<accession>A0A379FNJ3</accession>
<sequence>MLRRDFLKLSAITYAASALPIWSRIAVAAGNYPTLAIPPLIGA</sequence>
<reference evidence="2 3" key="1">
    <citation type="submission" date="2018-06" db="EMBL/GenBank/DDBJ databases">
        <authorList>
            <consortium name="Pathogen Informatics"/>
            <person name="Doyle S."/>
        </authorList>
    </citation>
    <scope>NUCLEOTIDE SEQUENCE [LARGE SCALE GENOMIC DNA]</scope>
    <source>
        <strain evidence="2 3">NCTC11801</strain>
    </source>
</reference>
<name>A0A379FNJ3_PRORE</name>
<dbReference type="NCBIfam" id="TIGR01409">
    <property type="entry name" value="TAT_signal_seq"/>
    <property type="match status" value="1"/>
</dbReference>
<keyword evidence="1" id="KW-0732">Signal</keyword>
<proteinExistence type="predicted"/>
<evidence type="ECO:0000313" key="3">
    <source>
        <dbReference type="Proteomes" id="UP000254208"/>
    </source>
</evidence>
<gene>
    <name evidence="2" type="primary">cueO_1</name>
    <name evidence="2" type="ORF">NCTC11801_01163</name>
</gene>